<evidence type="ECO:0000313" key="9">
    <source>
        <dbReference type="Proteomes" id="UP000823637"/>
    </source>
</evidence>
<keyword evidence="6" id="KW-0472">Membrane</keyword>
<keyword evidence="7" id="KW-0653">Protein transport</keyword>
<proteinExistence type="inferred from homology"/>
<keyword evidence="7" id="KW-0813">Transport</keyword>
<evidence type="ECO:0000256" key="7">
    <source>
        <dbReference type="RuleBase" id="RU003879"/>
    </source>
</evidence>
<dbReference type="Proteomes" id="UP000823637">
    <property type="component" value="Unassembled WGS sequence"/>
</dbReference>
<dbReference type="GO" id="GO:0022857">
    <property type="term" value="F:transmembrane transporter activity"/>
    <property type="evidence" value="ECO:0007669"/>
    <property type="project" value="InterPro"/>
</dbReference>
<organism evidence="8 9">
    <name type="scientific">Candidatus Enterocola intestinipullorum</name>
    <dbReference type="NCBI Taxonomy" id="2840783"/>
    <lineage>
        <taxon>Bacteria</taxon>
        <taxon>Pseudomonadati</taxon>
        <taxon>Bacteroidota</taxon>
        <taxon>Bacteroidia</taxon>
        <taxon>Bacteroidales</taxon>
        <taxon>Candidatus Enterocola</taxon>
    </lineage>
</organism>
<reference evidence="8" key="2">
    <citation type="journal article" date="2021" name="PeerJ">
        <title>Extensive microbial diversity within the chicken gut microbiome revealed by metagenomics and culture.</title>
        <authorList>
            <person name="Gilroy R."/>
            <person name="Ravi A."/>
            <person name="Getino M."/>
            <person name="Pursley I."/>
            <person name="Horton D.L."/>
            <person name="Alikhan N.F."/>
            <person name="Baker D."/>
            <person name="Gharbi K."/>
            <person name="Hall N."/>
            <person name="Watson M."/>
            <person name="Adriaenssens E.M."/>
            <person name="Foster-Nyarko E."/>
            <person name="Jarju S."/>
            <person name="Secka A."/>
            <person name="Antonio M."/>
            <person name="Oren A."/>
            <person name="Chaudhuri R.R."/>
            <person name="La Ragione R."/>
            <person name="Hildebrand F."/>
            <person name="Pallen M.J."/>
        </authorList>
    </citation>
    <scope>NUCLEOTIDE SEQUENCE</scope>
    <source>
        <strain evidence="8">D3-1215</strain>
    </source>
</reference>
<dbReference type="AlphaFoldDB" id="A0A9D9EIX9"/>
<keyword evidence="4 7" id="KW-0812">Transmembrane</keyword>
<evidence type="ECO:0000256" key="4">
    <source>
        <dbReference type="ARBA" id="ARBA00022692"/>
    </source>
</evidence>
<comment type="caution">
    <text evidence="8">The sequence shown here is derived from an EMBL/GenBank/DDBJ whole genome shotgun (WGS) entry which is preliminary data.</text>
</comment>
<dbReference type="PANTHER" id="PTHR30558:SF3">
    <property type="entry name" value="BIOPOLYMER TRANSPORT PROTEIN EXBD-RELATED"/>
    <property type="match status" value="1"/>
</dbReference>
<keyword evidence="5" id="KW-1133">Transmembrane helix</keyword>
<dbReference type="PANTHER" id="PTHR30558">
    <property type="entry name" value="EXBD MEMBRANE COMPONENT OF PMF-DRIVEN MACROMOLECULE IMPORT SYSTEM"/>
    <property type="match status" value="1"/>
</dbReference>
<keyword evidence="3" id="KW-1003">Cell membrane</keyword>
<protein>
    <submittedName>
        <fullName evidence="8">Biopolymer transporter ExbD</fullName>
    </submittedName>
</protein>
<name>A0A9D9EIX9_9BACT</name>
<evidence type="ECO:0000256" key="6">
    <source>
        <dbReference type="ARBA" id="ARBA00023136"/>
    </source>
</evidence>
<accession>A0A9D9EIX9</accession>
<gene>
    <name evidence="8" type="ORF">IAC32_06675</name>
</gene>
<dbReference type="EMBL" id="JADIMR010000099">
    <property type="protein sequence ID" value="MBO8447410.1"/>
    <property type="molecule type" value="Genomic_DNA"/>
</dbReference>
<dbReference type="GO" id="GO:0015031">
    <property type="term" value="P:protein transport"/>
    <property type="evidence" value="ECO:0007669"/>
    <property type="project" value="UniProtKB-KW"/>
</dbReference>
<reference evidence="8" key="1">
    <citation type="submission" date="2020-10" db="EMBL/GenBank/DDBJ databases">
        <authorList>
            <person name="Gilroy R."/>
        </authorList>
    </citation>
    <scope>NUCLEOTIDE SEQUENCE</scope>
    <source>
        <strain evidence="8">D3-1215</strain>
    </source>
</reference>
<sequence length="196" mass="22286">MARKKKKVPEINASSQADIAFLLLIFFLTATTMSVNKGLARRLPPPVPADQKTEDLKVKERNVFVVLINSENQLMVQGEFMEVPELKDAAKKFILNVNDDPNLPEKVPVDIDFFGTVMLTKDHVISLQNDRGTSYAKYIEVQNELVAAYNELRNELSMSKWGMAYEDLNEDQQKAVQKYYPQKISEAEPKNYGGNK</sequence>
<dbReference type="InterPro" id="IPR003400">
    <property type="entry name" value="ExbD"/>
</dbReference>
<dbReference type="Pfam" id="PF02472">
    <property type="entry name" value="ExbD"/>
    <property type="match status" value="1"/>
</dbReference>
<evidence type="ECO:0000313" key="8">
    <source>
        <dbReference type="EMBL" id="MBO8447410.1"/>
    </source>
</evidence>
<dbReference type="GO" id="GO:0005886">
    <property type="term" value="C:plasma membrane"/>
    <property type="evidence" value="ECO:0007669"/>
    <property type="project" value="UniProtKB-SubCell"/>
</dbReference>
<comment type="subcellular location">
    <subcellularLocation>
        <location evidence="1">Cell membrane</location>
        <topology evidence="1">Single-pass membrane protein</topology>
    </subcellularLocation>
    <subcellularLocation>
        <location evidence="7">Cell membrane</location>
        <topology evidence="7">Single-pass type II membrane protein</topology>
    </subcellularLocation>
</comment>
<evidence type="ECO:0000256" key="3">
    <source>
        <dbReference type="ARBA" id="ARBA00022475"/>
    </source>
</evidence>
<comment type="similarity">
    <text evidence="2 7">Belongs to the ExbD/TolR family.</text>
</comment>
<evidence type="ECO:0000256" key="2">
    <source>
        <dbReference type="ARBA" id="ARBA00005811"/>
    </source>
</evidence>
<evidence type="ECO:0000256" key="5">
    <source>
        <dbReference type="ARBA" id="ARBA00022989"/>
    </source>
</evidence>
<evidence type="ECO:0000256" key="1">
    <source>
        <dbReference type="ARBA" id="ARBA00004162"/>
    </source>
</evidence>